<comment type="caution">
    <text evidence="2">The sequence shown here is derived from an EMBL/GenBank/DDBJ whole genome shotgun (WGS) entry which is preliminary data.</text>
</comment>
<protein>
    <submittedName>
        <fullName evidence="2">PIG-L family deacetylase</fullName>
    </submittedName>
</protein>
<dbReference type="PANTHER" id="PTHR12993:SF29">
    <property type="entry name" value="BLR3841 PROTEIN"/>
    <property type="match status" value="1"/>
</dbReference>
<dbReference type="Proteomes" id="UP000589896">
    <property type="component" value="Unassembled WGS sequence"/>
</dbReference>
<dbReference type="AlphaFoldDB" id="A0A7Z0QSD6"/>
<dbReference type="Pfam" id="PF02585">
    <property type="entry name" value="PIG-L"/>
    <property type="match status" value="1"/>
</dbReference>
<keyword evidence="3" id="KW-1185">Reference proteome</keyword>
<dbReference type="EMBL" id="JACCJZ010000014">
    <property type="protein sequence ID" value="NYZ62598.1"/>
    <property type="molecule type" value="Genomic_DNA"/>
</dbReference>
<evidence type="ECO:0000313" key="3">
    <source>
        <dbReference type="Proteomes" id="UP000589896"/>
    </source>
</evidence>
<name>A0A7Z0QSD6_9GAMM</name>
<evidence type="ECO:0000313" key="2">
    <source>
        <dbReference type="EMBL" id="NYZ62598.1"/>
    </source>
</evidence>
<dbReference type="GO" id="GO:0016811">
    <property type="term" value="F:hydrolase activity, acting on carbon-nitrogen (but not peptide) bonds, in linear amides"/>
    <property type="evidence" value="ECO:0007669"/>
    <property type="project" value="TreeGrafter"/>
</dbReference>
<dbReference type="RefSeq" id="WP_180544834.1">
    <property type="nucleotide sequence ID" value="NZ_JACCJZ010000014.1"/>
</dbReference>
<dbReference type="SUPFAM" id="SSF102588">
    <property type="entry name" value="LmbE-like"/>
    <property type="match status" value="1"/>
</dbReference>
<organism evidence="2 3">
    <name type="scientific">Luteimonas deserti</name>
    <dbReference type="NCBI Taxonomy" id="2752306"/>
    <lineage>
        <taxon>Bacteria</taxon>
        <taxon>Pseudomonadati</taxon>
        <taxon>Pseudomonadota</taxon>
        <taxon>Gammaproteobacteria</taxon>
        <taxon>Lysobacterales</taxon>
        <taxon>Lysobacteraceae</taxon>
        <taxon>Luteimonas</taxon>
    </lineage>
</organism>
<proteinExistence type="predicted"/>
<feature type="region of interest" description="Disordered" evidence="1">
    <location>
        <begin position="1"/>
        <end position="21"/>
    </location>
</feature>
<sequence>MAAVTAAARRIHGPGPAESEWQGSGWFERLDCAPAQTWLARVVRLVVVSPHPDDETLGCGGLMAEATRMGIPVHVVSVTDGEACYADDPAWPATRARHVRRAELDGALSALGVDVSGLVRLDLGDGRVRDREAELEARLAVHLQREDTVLTTWRFDGHPDHEACGRAVRRVAAAIGAHHVEYPVWAWHWIDPAHGDARLRGASGLVLSPGARAAKCRALDAFVSQRARDRGEPILTPRILARFERGIEVLLP</sequence>
<dbReference type="Gene3D" id="3.40.50.10320">
    <property type="entry name" value="LmbE-like"/>
    <property type="match status" value="1"/>
</dbReference>
<evidence type="ECO:0000256" key="1">
    <source>
        <dbReference type="SAM" id="MobiDB-lite"/>
    </source>
</evidence>
<dbReference type="InterPro" id="IPR024078">
    <property type="entry name" value="LmbE-like_dom_sf"/>
</dbReference>
<dbReference type="InterPro" id="IPR003737">
    <property type="entry name" value="GlcNAc_PI_deacetylase-related"/>
</dbReference>
<gene>
    <name evidence="2" type="ORF">H0E82_07440</name>
</gene>
<accession>A0A7Z0QSD6</accession>
<reference evidence="2 3" key="1">
    <citation type="submission" date="2020-07" db="EMBL/GenBank/DDBJ databases">
        <title>isolation of Luteimonas sp. SJ-16.</title>
        <authorList>
            <person name="Huang X.-X."/>
            <person name="Xu L."/>
            <person name="Sun J.-Q."/>
        </authorList>
    </citation>
    <scope>NUCLEOTIDE SEQUENCE [LARGE SCALE GENOMIC DNA]</scope>
    <source>
        <strain evidence="2 3">SJ-16</strain>
    </source>
</reference>
<dbReference type="PANTHER" id="PTHR12993">
    <property type="entry name" value="N-ACETYLGLUCOSAMINYL-PHOSPHATIDYLINOSITOL DE-N-ACETYLASE-RELATED"/>
    <property type="match status" value="1"/>
</dbReference>